<dbReference type="PANTHER" id="PTHR23157">
    <property type="entry name" value="GRIP AND COILED-COIL DOMAIN-CONTAINING PROTEIN 1"/>
    <property type="match status" value="1"/>
</dbReference>
<dbReference type="PROSITE" id="PS50913">
    <property type="entry name" value="GRIP"/>
    <property type="match status" value="1"/>
</dbReference>
<comment type="subcellular location">
    <subcellularLocation>
        <location evidence="2">Cytoplasm</location>
    </subcellularLocation>
    <subcellularLocation>
        <location evidence="1">Endomembrane system</location>
        <topology evidence="1">Peripheral membrane protein</topology>
    </subcellularLocation>
</comment>
<keyword evidence="3" id="KW-0963">Cytoplasm</keyword>
<keyword evidence="4 6" id="KW-0175">Coiled coil</keyword>
<feature type="domain" description="GRIP" evidence="8">
    <location>
        <begin position="341"/>
        <end position="391"/>
    </location>
</feature>
<organism evidence="9 10">
    <name type="scientific">Pinctada imbricata</name>
    <name type="common">Atlantic pearl-oyster</name>
    <name type="synonym">Pinctada martensii</name>
    <dbReference type="NCBI Taxonomy" id="66713"/>
    <lineage>
        <taxon>Eukaryota</taxon>
        <taxon>Metazoa</taxon>
        <taxon>Spiralia</taxon>
        <taxon>Lophotrochozoa</taxon>
        <taxon>Mollusca</taxon>
        <taxon>Bivalvia</taxon>
        <taxon>Autobranchia</taxon>
        <taxon>Pteriomorphia</taxon>
        <taxon>Pterioida</taxon>
        <taxon>Pterioidea</taxon>
        <taxon>Pteriidae</taxon>
        <taxon>Pinctada</taxon>
    </lineage>
</organism>
<accession>A0AA88Y6C4</accession>
<dbReference type="Pfam" id="PF00078">
    <property type="entry name" value="RVT_1"/>
    <property type="match status" value="1"/>
</dbReference>
<dbReference type="Gene3D" id="1.10.220.60">
    <property type="entry name" value="GRIP domain"/>
    <property type="match status" value="1"/>
</dbReference>
<reference evidence="9" key="1">
    <citation type="submission" date="2019-08" db="EMBL/GenBank/DDBJ databases">
        <title>The improved chromosome-level genome for the pearl oyster Pinctada fucata martensii using PacBio sequencing and Hi-C.</title>
        <authorList>
            <person name="Zheng Z."/>
        </authorList>
    </citation>
    <scope>NUCLEOTIDE SEQUENCE</scope>
    <source>
        <strain evidence="9">ZZ-2019</strain>
        <tissue evidence="9">Adductor muscle</tissue>
    </source>
</reference>
<keyword evidence="5" id="KW-0472">Membrane</keyword>
<evidence type="ECO:0000259" key="8">
    <source>
        <dbReference type="PROSITE" id="PS50913"/>
    </source>
</evidence>
<comment type="caution">
    <text evidence="9">The sequence shown here is derived from an EMBL/GenBank/DDBJ whole genome shotgun (WGS) entry which is preliminary data.</text>
</comment>
<evidence type="ECO:0008006" key="11">
    <source>
        <dbReference type="Google" id="ProtNLM"/>
    </source>
</evidence>
<keyword evidence="10" id="KW-1185">Reference proteome</keyword>
<feature type="coiled-coil region" evidence="6">
    <location>
        <begin position="103"/>
        <end position="223"/>
    </location>
</feature>
<dbReference type="SMART" id="SM00755">
    <property type="entry name" value="Grip"/>
    <property type="match status" value="1"/>
</dbReference>
<evidence type="ECO:0000256" key="4">
    <source>
        <dbReference type="ARBA" id="ARBA00023054"/>
    </source>
</evidence>
<dbReference type="GO" id="GO:0005794">
    <property type="term" value="C:Golgi apparatus"/>
    <property type="evidence" value="ECO:0007669"/>
    <property type="project" value="TreeGrafter"/>
</dbReference>
<dbReference type="AlphaFoldDB" id="A0AA88Y6C4"/>
<evidence type="ECO:0000256" key="1">
    <source>
        <dbReference type="ARBA" id="ARBA00004184"/>
    </source>
</evidence>
<gene>
    <name evidence="9" type="ORF">FSP39_019388</name>
</gene>
<dbReference type="InterPro" id="IPR051952">
    <property type="entry name" value="Golgi-autophagy_related"/>
</dbReference>
<dbReference type="EMBL" id="VSWD01000009">
    <property type="protein sequence ID" value="KAK3093734.1"/>
    <property type="molecule type" value="Genomic_DNA"/>
</dbReference>
<dbReference type="InterPro" id="IPR000237">
    <property type="entry name" value="GRIP_dom"/>
</dbReference>
<protein>
    <recommendedName>
        <fullName evidence="11">GRIP domain-containing protein</fullName>
    </recommendedName>
</protein>
<feature type="coiled-coil region" evidence="6">
    <location>
        <begin position="288"/>
        <end position="347"/>
    </location>
</feature>
<evidence type="ECO:0000313" key="10">
    <source>
        <dbReference type="Proteomes" id="UP001186944"/>
    </source>
</evidence>
<dbReference type="PANTHER" id="PTHR23157:SF25">
    <property type="entry name" value="GRIP AND COILED-COIL DOMAIN-CONTAINING PROTEIN 1"/>
    <property type="match status" value="1"/>
</dbReference>
<name>A0AA88Y6C4_PINIB</name>
<evidence type="ECO:0000313" key="9">
    <source>
        <dbReference type="EMBL" id="KAK3093734.1"/>
    </source>
</evidence>
<dbReference type="Proteomes" id="UP001186944">
    <property type="component" value="Unassembled WGS sequence"/>
</dbReference>
<evidence type="ECO:0000256" key="3">
    <source>
        <dbReference type="ARBA" id="ARBA00022490"/>
    </source>
</evidence>
<dbReference type="InterPro" id="IPR000477">
    <property type="entry name" value="RT_dom"/>
</dbReference>
<proteinExistence type="predicted"/>
<dbReference type="PROSITE" id="PS50878">
    <property type="entry name" value="RT_POL"/>
    <property type="match status" value="1"/>
</dbReference>
<sequence length="400" mass="46254">MYSTCTSCIRLKTGVTNSFPVRVGVRQGDNLSPSLFKIFINDLPTYLQSTPDPIKLDEKDVHCLMFADDIVLFSKSEVGLQEKLNKLHEYYLLYDEDNQCTMCKKLKEELEVAKEEFERYKLRAQSVLKNKATKDSGPNKEMESLKSQVADLREKIKTFHVQHEEAIQRANQRADSASKTVISLQEKHKQDLLHHQAEHQHQVSQLEIEIKKQRERTVSLLSEKDREIEVLRASTPVFDGGYLAHIRNPPDAAASEEMQAKSEEEQAVHRLLKMGQGEANLLYFSQEQARKEVEINVLRKQKHELESALRDLQLTSFSKEEALQEQVENMREEVRKVERNIAREGANLEYLKNVTFKFLTSVDPRAKQQMLNAITTILQFSPQEKSVVHTQLKSWWTSTV</sequence>
<evidence type="ECO:0000256" key="2">
    <source>
        <dbReference type="ARBA" id="ARBA00004496"/>
    </source>
</evidence>
<evidence type="ECO:0000256" key="5">
    <source>
        <dbReference type="ARBA" id="ARBA00023136"/>
    </source>
</evidence>
<dbReference type="Pfam" id="PF01465">
    <property type="entry name" value="GRIP"/>
    <property type="match status" value="1"/>
</dbReference>
<evidence type="ECO:0000256" key="6">
    <source>
        <dbReference type="SAM" id="Coils"/>
    </source>
</evidence>
<feature type="domain" description="Reverse transcriptase" evidence="7">
    <location>
        <begin position="1"/>
        <end position="122"/>
    </location>
</feature>
<evidence type="ECO:0000259" key="7">
    <source>
        <dbReference type="PROSITE" id="PS50878"/>
    </source>
</evidence>